<proteinExistence type="predicted"/>
<name>A0A0S4IWD8_BODSA</name>
<protein>
    <submittedName>
        <fullName evidence="3">Membrane-associated protein, putative</fullName>
    </submittedName>
</protein>
<feature type="compositionally biased region" description="Basic and acidic residues" evidence="1">
    <location>
        <begin position="534"/>
        <end position="558"/>
    </location>
</feature>
<feature type="region of interest" description="Disordered" evidence="1">
    <location>
        <begin position="737"/>
        <end position="812"/>
    </location>
</feature>
<feature type="compositionally biased region" description="Low complexity" evidence="1">
    <location>
        <begin position="370"/>
        <end position="382"/>
    </location>
</feature>
<evidence type="ECO:0000313" key="4">
    <source>
        <dbReference type="Proteomes" id="UP000051952"/>
    </source>
</evidence>
<dbReference type="PANTHER" id="PTHR11319">
    <property type="entry name" value="G PROTEIN-COUPLED RECEPTOR-RELATED"/>
    <property type="match status" value="1"/>
</dbReference>
<dbReference type="AlphaFoldDB" id="A0A0S4IWD8"/>
<feature type="transmembrane region" description="Helical" evidence="2">
    <location>
        <begin position="76"/>
        <end position="93"/>
    </location>
</feature>
<feature type="compositionally biased region" description="Low complexity" evidence="1">
    <location>
        <begin position="625"/>
        <end position="635"/>
    </location>
</feature>
<feature type="compositionally biased region" description="Low complexity" evidence="1">
    <location>
        <begin position="580"/>
        <end position="592"/>
    </location>
</feature>
<keyword evidence="4" id="KW-1185">Reference proteome</keyword>
<dbReference type="Proteomes" id="UP000051952">
    <property type="component" value="Unassembled WGS sequence"/>
</dbReference>
<organism evidence="3 4">
    <name type="scientific">Bodo saltans</name>
    <name type="common">Flagellated protozoan</name>
    <dbReference type="NCBI Taxonomy" id="75058"/>
    <lineage>
        <taxon>Eukaryota</taxon>
        <taxon>Discoba</taxon>
        <taxon>Euglenozoa</taxon>
        <taxon>Kinetoplastea</taxon>
        <taxon>Metakinetoplastina</taxon>
        <taxon>Eubodonida</taxon>
        <taxon>Bodonidae</taxon>
        <taxon>Bodo</taxon>
    </lineage>
</organism>
<dbReference type="VEuPathDB" id="TriTrypDB:BSAL_65125"/>
<accession>A0A0S4IWD8</accession>
<feature type="region of interest" description="Disordered" evidence="1">
    <location>
        <begin position="527"/>
        <end position="635"/>
    </location>
</feature>
<feature type="compositionally biased region" description="Low complexity" evidence="1">
    <location>
        <begin position="771"/>
        <end position="783"/>
    </location>
</feature>
<gene>
    <name evidence="3" type="ORF">BSAL_65110</name>
</gene>
<sequence>GILGAVGLGVPALCAAVILKMRDWTCRGDMHAAKIIFFFVTGGYRDSTWFWECVSLARKLLLVLAVTVPEADETRALLATWVLIASVMLNIVAKPWAERWLSIAEATSLATVAATFGLNALLLLVPTLSSTASHDYSVATTAIFGAVAAVNLIAAGVFLYAISWSARHSLESNVASVANKNGFHHRNNITTDGDALGNAVRIFSEWFRDEIAAGDARNRDIEDEAASKQLELRHVHQRSFATMRLEHHASRTICEAEKIIADLIERAKTNAGKYAIERPFAMTSSSPTGVSSPRLGQSSSVSAFQKHQSDRNFSRGNFGYGSLLVQRAPKKKNQFEHVLYGGRRRCANRRKWRVDQQPAAVPCGHRCHPSSAEPSSSTTTTTQQRNMSVAGNVVEDVDDDDMIADASSDSALSPLAVSSSSVRRGLSQPLSEATTPAAASQQPPHVAPAIRRRGSFVIRPQPSLAEVTVEGASEYFTLHITNGAAVASQIQHQRSAHVGDAGSPFMPATAAVLTTAAMIGRRTGFTDTMHVRGNRSEADCEGERNGDRQHHTTSHREESTEEGTVEPSPHNGRHQPVGPHLSHSSSHSNSLSAAIKSPSAQREDHHRLSLLELDDDRAPPETDTPRAAPQQLPQQALHLSSSTLSPRYYTKPGLVSPANSLAAAAAAATTASHRTTGPNGALDFCVDIRTSNGGSQGRISPAEEKDGTNNGSDQPPLMIPNVYNPLLSLSARDALALSSSSSRGNSGGKPSSPPEQQKNSTVPFSCGLPPSSQSGRQQSASARIGASQVSFGWSRDESQLQQQGQPSSNAPRITAIVAAAQGGGGDRRSLGGTIATVAAHKRLLSRDVLDALRGEAEEDAPKNDDDENSAHPTTDGERRIVETAVASLRRALLRYHVTYGYCCLMQQPSAAKSDEIGATTARQLIEDLLSCEEQLADEVLKLQRRLEDVRSWI</sequence>
<reference evidence="4" key="1">
    <citation type="submission" date="2015-09" db="EMBL/GenBank/DDBJ databases">
        <authorList>
            <consortium name="Pathogen Informatics"/>
        </authorList>
    </citation>
    <scope>NUCLEOTIDE SEQUENCE [LARGE SCALE GENOMIC DNA]</scope>
    <source>
        <strain evidence="4">Lake Konstanz</strain>
    </source>
</reference>
<feature type="compositionally biased region" description="Low complexity" evidence="1">
    <location>
        <begin position="737"/>
        <end position="750"/>
    </location>
</feature>
<feature type="region of interest" description="Disordered" evidence="1">
    <location>
        <begin position="693"/>
        <end position="721"/>
    </location>
</feature>
<feature type="non-terminal residue" evidence="3">
    <location>
        <position position="1"/>
    </location>
</feature>
<keyword evidence="2" id="KW-0472">Membrane</keyword>
<feature type="compositionally biased region" description="Polar residues" evidence="1">
    <location>
        <begin position="754"/>
        <end position="763"/>
    </location>
</feature>
<feature type="region of interest" description="Disordered" evidence="1">
    <location>
        <begin position="856"/>
        <end position="878"/>
    </location>
</feature>
<evidence type="ECO:0000256" key="1">
    <source>
        <dbReference type="SAM" id="MobiDB-lite"/>
    </source>
</evidence>
<feature type="compositionally biased region" description="Polar residues" evidence="1">
    <location>
        <begin position="799"/>
        <end position="811"/>
    </location>
</feature>
<feature type="compositionally biased region" description="Low complexity" evidence="1">
    <location>
        <begin position="433"/>
        <end position="444"/>
    </location>
</feature>
<dbReference type="PANTHER" id="PTHR11319:SF35">
    <property type="entry name" value="OUTER MEMBRANE PROTEIN PMPC-RELATED"/>
    <property type="match status" value="1"/>
</dbReference>
<evidence type="ECO:0000313" key="3">
    <source>
        <dbReference type="EMBL" id="CUF71803.1"/>
    </source>
</evidence>
<evidence type="ECO:0000256" key="2">
    <source>
        <dbReference type="SAM" id="Phobius"/>
    </source>
</evidence>
<feature type="transmembrane region" description="Helical" evidence="2">
    <location>
        <begin position="100"/>
        <end position="124"/>
    </location>
</feature>
<dbReference type="EMBL" id="CYKH01000392">
    <property type="protein sequence ID" value="CUF71803.1"/>
    <property type="molecule type" value="Genomic_DNA"/>
</dbReference>
<feature type="region of interest" description="Disordered" evidence="1">
    <location>
        <begin position="359"/>
        <end position="387"/>
    </location>
</feature>
<feature type="region of interest" description="Disordered" evidence="1">
    <location>
        <begin position="423"/>
        <end position="446"/>
    </location>
</feature>
<keyword evidence="2" id="KW-0812">Transmembrane</keyword>
<feature type="transmembrane region" description="Helical" evidence="2">
    <location>
        <begin position="136"/>
        <end position="162"/>
    </location>
</feature>
<keyword evidence="2" id="KW-1133">Transmembrane helix</keyword>